<dbReference type="GO" id="GO:0004034">
    <property type="term" value="F:aldose 1-epimerase activity"/>
    <property type="evidence" value="ECO:0007669"/>
    <property type="project" value="TreeGrafter"/>
</dbReference>
<dbReference type="InterPro" id="IPR011013">
    <property type="entry name" value="Gal_mutarotase_sf_dom"/>
</dbReference>
<proteinExistence type="predicted"/>
<dbReference type="AlphaFoldDB" id="A0AAX3W4U9"/>
<reference evidence="1" key="1">
    <citation type="journal article" date="2023" name="Antibiotics">
        <title>Prevalence and Molecular Characterization of Methicillin-Resistant Staphylococci (MRS) and Mammaliicocci (MRM) in Dromedary Camels from Algeria: First Detection of SCCmec-mecC Hybrid in Methicillin-Resistant Mammaliicoccus lentus.</title>
        <authorList>
            <person name="Belhout C."/>
            <person name="Boyen F."/>
            <person name="Vereecke N."/>
            <person name="Theuns S."/>
            <person name="Taibi N."/>
            <person name="Stegger M."/>
            <person name="de la Fe-Rodriguez P.Y."/>
            <person name="Bouayad L."/>
            <person name="Elgroud R."/>
            <person name="Butaye P."/>
        </authorList>
    </citation>
    <scope>NUCLEOTIDE SEQUENCE</scope>
    <source>
        <strain evidence="1">7048</strain>
    </source>
</reference>
<dbReference type="InterPro" id="IPR014718">
    <property type="entry name" value="GH-type_carb-bd"/>
</dbReference>
<gene>
    <name evidence="1" type="ORF">PYH69_01890</name>
</gene>
<sequence>MAFNIETLDKDKNIDLITIYDDYSEIKFTNFGMRIVDWKVNGKSIVLGPNAQDDLIQYYEENPYFFGATIGRYGGRIDDGKFELNDQMYELEKNDSEHNLHGGSNGLHTQICDYEIINEDEAVTIIYNAELLSKNDHFPGDIQIKVFHRYDLSKMEWTINYEATSTEDTLFNPMNHVYFNLNNVEQRIDNHEIKNENLQMYTLNDKQIVENEKTVNLNETIDKKYLSFKDIFESGLDQIEKYKGIDHPIKINEDTFTVTNGEMEVSMTTDNDVVVLFTLNEVDWNDSKNSIVEHGGFTLEAQSIPDDIHLYGEKASSILRKGKTYKSETSYKVNVI</sequence>
<dbReference type="GO" id="GO:0030246">
    <property type="term" value="F:carbohydrate binding"/>
    <property type="evidence" value="ECO:0007669"/>
    <property type="project" value="InterPro"/>
</dbReference>
<name>A0AAX3W4U9_MAMLE</name>
<dbReference type="PANTHER" id="PTHR10091:SF0">
    <property type="entry name" value="GALACTOSE MUTAROTASE"/>
    <property type="match status" value="1"/>
</dbReference>
<dbReference type="Pfam" id="PF01263">
    <property type="entry name" value="Aldose_epim"/>
    <property type="match status" value="1"/>
</dbReference>
<evidence type="ECO:0000313" key="1">
    <source>
        <dbReference type="EMBL" id="WHI60402.1"/>
    </source>
</evidence>
<dbReference type="InterPro" id="IPR008183">
    <property type="entry name" value="Aldose_1/G6P_1-epimerase"/>
</dbReference>
<dbReference type="GO" id="GO:0005737">
    <property type="term" value="C:cytoplasm"/>
    <property type="evidence" value="ECO:0007669"/>
    <property type="project" value="TreeGrafter"/>
</dbReference>
<dbReference type="Proteomes" id="UP001223261">
    <property type="component" value="Chromosome"/>
</dbReference>
<dbReference type="Gene3D" id="2.70.98.10">
    <property type="match status" value="1"/>
</dbReference>
<organism evidence="1 2">
    <name type="scientific">Mammaliicoccus lentus</name>
    <name type="common">Staphylococcus lentus</name>
    <dbReference type="NCBI Taxonomy" id="42858"/>
    <lineage>
        <taxon>Bacteria</taxon>
        <taxon>Bacillati</taxon>
        <taxon>Bacillota</taxon>
        <taxon>Bacilli</taxon>
        <taxon>Bacillales</taxon>
        <taxon>Staphylococcaceae</taxon>
        <taxon>Mammaliicoccus</taxon>
    </lineage>
</organism>
<dbReference type="RefSeq" id="WP_282862535.1">
    <property type="nucleotide sequence ID" value="NZ_CP118848.1"/>
</dbReference>
<dbReference type="GO" id="GO:0006006">
    <property type="term" value="P:glucose metabolic process"/>
    <property type="evidence" value="ECO:0007669"/>
    <property type="project" value="TreeGrafter"/>
</dbReference>
<dbReference type="SUPFAM" id="SSF74650">
    <property type="entry name" value="Galactose mutarotase-like"/>
    <property type="match status" value="1"/>
</dbReference>
<dbReference type="PANTHER" id="PTHR10091">
    <property type="entry name" value="ALDOSE-1-EPIMERASE"/>
    <property type="match status" value="1"/>
</dbReference>
<evidence type="ECO:0000313" key="2">
    <source>
        <dbReference type="Proteomes" id="UP001223261"/>
    </source>
</evidence>
<evidence type="ECO:0008006" key="3">
    <source>
        <dbReference type="Google" id="ProtNLM"/>
    </source>
</evidence>
<dbReference type="EMBL" id="CP118848">
    <property type="protein sequence ID" value="WHI60402.1"/>
    <property type="molecule type" value="Genomic_DNA"/>
</dbReference>
<dbReference type="GO" id="GO:0033499">
    <property type="term" value="P:galactose catabolic process via UDP-galactose, Leloir pathway"/>
    <property type="evidence" value="ECO:0007669"/>
    <property type="project" value="TreeGrafter"/>
</dbReference>
<protein>
    <recommendedName>
        <fullName evidence="3">Aldose 1-epimerase</fullName>
    </recommendedName>
</protein>
<accession>A0AAX3W4U9</accession>